<proteinExistence type="predicted"/>
<evidence type="ECO:0000313" key="2">
    <source>
        <dbReference type="Proteomes" id="UP001420932"/>
    </source>
</evidence>
<dbReference type="EMBL" id="JBBNAF010000004">
    <property type="protein sequence ID" value="KAK9151623.1"/>
    <property type="molecule type" value="Genomic_DNA"/>
</dbReference>
<comment type="caution">
    <text evidence="1">The sequence shown here is derived from an EMBL/GenBank/DDBJ whole genome shotgun (WGS) entry which is preliminary data.</text>
</comment>
<dbReference type="AlphaFoldDB" id="A0AAP0KH51"/>
<accession>A0AAP0KH51</accession>
<evidence type="ECO:0000313" key="1">
    <source>
        <dbReference type="EMBL" id="KAK9151623.1"/>
    </source>
</evidence>
<reference evidence="1 2" key="1">
    <citation type="submission" date="2024-01" db="EMBL/GenBank/DDBJ databases">
        <title>Genome assemblies of Stephania.</title>
        <authorList>
            <person name="Yang L."/>
        </authorList>
    </citation>
    <scope>NUCLEOTIDE SEQUENCE [LARGE SCALE GENOMIC DNA]</scope>
    <source>
        <strain evidence="1">YNDBR</strain>
        <tissue evidence="1">Leaf</tissue>
    </source>
</reference>
<dbReference type="Proteomes" id="UP001420932">
    <property type="component" value="Unassembled WGS sequence"/>
</dbReference>
<protein>
    <submittedName>
        <fullName evidence="1">Uncharacterized protein</fullName>
    </submittedName>
</protein>
<gene>
    <name evidence="1" type="ORF">Syun_009932</name>
</gene>
<keyword evidence="2" id="KW-1185">Reference proteome</keyword>
<organism evidence="1 2">
    <name type="scientific">Stephania yunnanensis</name>
    <dbReference type="NCBI Taxonomy" id="152371"/>
    <lineage>
        <taxon>Eukaryota</taxon>
        <taxon>Viridiplantae</taxon>
        <taxon>Streptophyta</taxon>
        <taxon>Embryophyta</taxon>
        <taxon>Tracheophyta</taxon>
        <taxon>Spermatophyta</taxon>
        <taxon>Magnoliopsida</taxon>
        <taxon>Ranunculales</taxon>
        <taxon>Menispermaceae</taxon>
        <taxon>Menispermoideae</taxon>
        <taxon>Cissampelideae</taxon>
        <taxon>Stephania</taxon>
    </lineage>
</organism>
<sequence length="124" mass="13028">MSIATRRLCHSSATHADDTPVSRRPCASLSSGAATAARFLFRAIVCPLFRSRGFRLFSPLPPHVRVAGHQHGSAAPCSADPSRLAILRRRRTSPAPPPQLLGPGCCAVGARPGSPHVVARPAPP</sequence>
<name>A0AAP0KH51_9MAGN</name>